<dbReference type="Pfam" id="PF11051">
    <property type="entry name" value="Mannosyl_trans3"/>
    <property type="match status" value="1"/>
</dbReference>
<dbReference type="GO" id="GO:0000026">
    <property type="term" value="F:alpha-1,2-mannosyltransferase activity"/>
    <property type="evidence" value="ECO:0007669"/>
    <property type="project" value="TreeGrafter"/>
</dbReference>
<evidence type="ECO:0000256" key="8">
    <source>
        <dbReference type="ARBA" id="ARBA00023136"/>
    </source>
</evidence>
<proteinExistence type="inferred from homology"/>
<evidence type="ECO:0000256" key="5">
    <source>
        <dbReference type="ARBA" id="ARBA00022968"/>
    </source>
</evidence>
<evidence type="ECO:0000256" key="9">
    <source>
        <dbReference type="SAM" id="MobiDB-lite"/>
    </source>
</evidence>
<dbReference type="InterPro" id="IPR022751">
    <property type="entry name" value="Alpha_mannosyltransferase"/>
</dbReference>
<dbReference type="VEuPathDB" id="FungiDB:TREMEDRAFT_15842"/>
<evidence type="ECO:0000256" key="4">
    <source>
        <dbReference type="ARBA" id="ARBA00022692"/>
    </source>
</evidence>
<keyword evidence="8 10" id="KW-0472">Membrane</keyword>
<protein>
    <submittedName>
        <fullName evidence="11">Uncharacterized protein</fullName>
    </submittedName>
</protein>
<dbReference type="PANTHER" id="PTHR31646">
    <property type="entry name" value="ALPHA-1,2-MANNOSYLTRANSFERASE MNN2"/>
    <property type="match status" value="1"/>
</dbReference>
<dbReference type="GO" id="GO:0000139">
    <property type="term" value="C:Golgi membrane"/>
    <property type="evidence" value="ECO:0007669"/>
    <property type="project" value="UniProtKB-SubCell"/>
</dbReference>
<evidence type="ECO:0000313" key="11">
    <source>
        <dbReference type="EMBL" id="RXK41133.1"/>
    </source>
</evidence>
<feature type="compositionally biased region" description="Basic and acidic residues" evidence="9">
    <location>
        <begin position="35"/>
        <end position="49"/>
    </location>
</feature>
<dbReference type="SUPFAM" id="SSF53448">
    <property type="entry name" value="Nucleotide-diphospho-sugar transferases"/>
    <property type="match status" value="1"/>
</dbReference>
<keyword evidence="12" id="KW-1185">Reference proteome</keyword>
<dbReference type="OrthoDB" id="430354at2759"/>
<gene>
    <name evidence="11" type="ORF">M231_01536</name>
</gene>
<evidence type="ECO:0000256" key="7">
    <source>
        <dbReference type="ARBA" id="ARBA00023034"/>
    </source>
</evidence>
<evidence type="ECO:0000256" key="3">
    <source>
        <dbReference type="ARBA" id="ARBA00022679"/>
    </source>
</evidence>
<evidence type="ECO:0000313" key="12">
    <source>
        <dbReference type="Proteomes" id="UP000289152"/>
    </source>
</evidence>
<dbReference type="Proteomes" id="UP000289152">
    <property type="component" value="Unassembled WGS sequence"/>
</dbReference>
<keyword evidence="5" id="KW-0735">Signal-anchor</keyword>
<keyword evidence="6 10" id="KW-1133">Transmembrane helix</keyword>
<evidence type="ECO:0000256" key="6">
    <source>
        <dbReference type="ARBA" id="ARBA00022989"/>
    </source>
</evidence>
<keyword evidence="4 10" id="KW-0812">Transmembrane</keyword>
<comment type="similarity">
    <text evidence="2">Belongs to the MNN1/MNT family.</text>
</comment>
<reference evidence="11 12" key="1">
    <citation type="submission" date="2016-06" db="EMBL/GenBank/DDBJ databases">
        <title>Evolution of pathogenesis and genome organization in the Tremellales.</title>
        <authorList>
            <person name="Cuomo C."/>
            <person name="Litvintseva A."/>
            <person name="Heitman J."/>
            <person name="Chen Y."/>
            <person name="Sun S."/>
            <person name="Springer D."/>
            <person name="Dromer F."/>
            <person name="Young S."/>
            <person name="Zeng Q."/>
            <person name="Chapman S."/>
            <person name="Gujja S."/>
            <person name="Saif S."/>
            <person name="Birren B."/>
        </authorList>
    </citation>
    <scope>NUCLEOTIDE SEQUENCE [LARGE SCALE GENOMIC DNA]</scope>
    <source>
        <strain evidence="11 12">ATCC 28783</strain>
    </source>
</reference>
<feature type="region of interest" description="Disordered" evidence="9">
    <location>
        <begin position="653"/>
        <end position="697"/>
    </location>
</feature>
<dbReference type="PANTHER" id="PTHR31646:SF1">
    <property type="entry name" value="ALPHA-1,2-MANNOSYLTRANSFERASE MNN2"/>
    <property type="match status" value="1"/>
</dbReference>
<feature type="region of interest" description="Disordered" evidence="9">
    <location>
        <begin position="1"/>
        <end position="67"/>
    </location>
</feature>
<keyword evidence="3" id="KW-0808">Transferase</keyword>
<dbReference type="GO" id="GO:0046354">
    <property type="term" value="P:mannan biosynthetic process"/>
    <property type="evidence" value="ECO:0007669"/>
    <property type="project" value="TreeGrafter"/>
</dbReference>
<dbReference type="InParanoid" id="A0A4Q1BSW1"/>
<keyword evidence="7" id="KW-0333">Golgi apparatus</keyword>
<evidence type="ECO:0000256" key="10">
    <source>
        <dbReference type="SAM" id="Phobius"/>
    </source>
</evidence>
<feature type="transmembrane region" description="Helical" evidence="10">
    <location>
        <begin position="88"/>
        <end position="109"/>
    </location>
</feature>
<comment type="subcellular location">
    <subcellularLocation>
        <location evidence="1">Golgi apparatus membrane</location>
        <topology evidence="1">Single-pass type II membrane protein</topology>
    </subcellularLocation>
</comment>
<dbReference type="VEuPathDB" id="FungiDB:TREMEDRAFT_44612"/>
<evidence type="ECO:0000256" key="1">
    <source>
        <dbReference type="ARBA" id="ARBA00004323"/>
    </source>
</evidence>
<dbReference type="InterPro" id="IPR029044">
    <property type="entry name" value="Nucleotide-diphossugar_trans"/>
</dbReference>
<dbReference type="EMBL" id="SDIL01000011">
    <property type="protein sequence ID" value="RXK41133.1"/>
    <property type="molecule type" value="Genomic_DNA"/>
</dbReference>
<dbReference type="AlphaFoldDB" id="A0A4Q1BSW1"/>
<accession>A0A4Q1BSW1</accession>
<name>A0A4Q1BSW1_TREME</name>
<sequence>MTDKGKTRSRPTVDTSIQSDSHSYLRTRSPSRSRYNQEEDKGQDDDHVRPLFGHLHSPTYPPRSSQFSSTSIRRLHSLIRLPPSLKRIFLSPVYLVLVFLCVLLTFFFLRSDRPFDTGSPFPWENPPSSLLKLPEEYAPYLPDLNLPEILLSPQLEPLASQLKKFLLRPVLSYEESDAANKKLCPSEISDKLVNPDQYNGDGQFWREGVTPTVVYEKRASLIHFLAKHVEEGRTIFGAEVGQGQGIVLTGGNQDTTLRMITLLRHLNRLGVKLPVEVFHYPDELHEEEHREAIRELGATIREIQGVGKVDGVWKNWQIKGQAIIQSSFREVLYIDSDNIPLRDPSHLFSAPHYLNNGRAVFWPDLSRDHPDNAIWRLVGDTCNLREWTFESGQIVLDKGGNGGLNIAALYLAAGMMADRDFWFRMCGGDKDTFRWAWRMLDINLATSPRWMSALGFKNGFENGRFCGHTVLQYDLVIHEGEERERPLFVHSNLLKHMGSANLGRGKLFTHVKRMSLDASHEPTLNYAHAWVYNGAARGMCLDLDWHPLAYERLTDAEREIQKVEEIPVGQIEGGVFEGFEDAWFDEGGRIGALYLLSTSLSPEILEPIISILSNSFPTSIGSFGITSPGEENYISLVIFNDGKVFSSELFGPPETSVGRAQRPANSDQSDYSSSGLRRSAGGGKSLPNDLEESSGSFGSDVSWNDVLAGRSNTQERREEVELEDGIRKARERGWEDIWSGKVEEDEDIEQLRGVKARSLIYLSDSSPYRTASALGNMFPSSVNAGFITAPTPFLIGRPHTLLLNSKPVHASAVGIALPFPLRSQVDYGLSALSEQMTISSAKGNLLLRIKEGNGNPAQALISSIQTRFEDQGLKKEDDFYLFIEDPSGGRMVRILSGDPSRGTISLNTSLSLKANTKVQFMYRPNPLSSISLPTSQNEIHFVALGKSEFDVPTKIGKPRTESGFYGLSEGGFMINQKECNVAGATLRLIS</sequence>
<organism evidence="11 12">
    <name type="scientific">Tremella mesenterica</name>
    <name type="common">Jelly fungus</name>
    <dbReference type="NCBI Taxonomy" id="5217"/>
    <lineage>
        <taxon>Eukaryota</taxon>
        <taxon>Fungi</taxon>
        <taxon>Dikarya</taxon>
        <taxon>Basidiomycota</taxon>
        <taxon>Agaricomycotina</taxon>
        <taxon>Tremellomycetes</taxon>
        <taxon>Tremellales</taxon>
        <taxon>Tremellaceae</taxon>
        <taxon>Tremella</taxon>
    </lineage>
</organism>
<comment type="caution">
    <text evidence="11">The sequence shown here is derived from an EMBL/GenBank/DDBJ whole genome shotgun (WGS) entry which is preliminary data.</text>
</comment>
<feature type="compositionally biased region" description="Polar residues" evidence="9">
    <location>
        <begin position="10"/>
        <end position="34"/>
    </location>
</feature>
<evidence type="ECO:0000256" key="2">
    <source>
        <dbReference type="ARBA" id="ARBA00009105"/>
    </source>
</evidence>
<dbReference type="Gene3D" id="3.90.550.10">
    <property type="entry name" value="Spore Coat Polysaccharide Biosynthesis Protein SpsA, Chain A"/>
    <property type="match status" value="1"/>
</dbReference>